<evidence type="ECO:0000256" key="1">
    <source>
        <dbReference type="ARBA" id="ARBA00022628"/>
    </source>
</evidence>
<comment type="cofactor">
    <cofactor evidence="5">
        <name>adenosylcob(III)alamin</name>
        <dbReference type="ChEBI" id="CHEBI:18408"/>
    </cofactor>
    <text evidence="5">Binds between the large and small subunits.</text>
</comment>
<name>A0A1I2QKS8_9GAMM</name>
<dbReference type="STRING" id="1045558.SAMN05216175_1054"/>
<keyword evidence="4 5" id="KW-1283">Bacterial microcompartment</keyword>
<dbReference type="GO" id="GO:0009350">
    <property type="term" value="C:ethanolamine ammonia-lyase complex"/>
    <property type="evidence" value="ECO:0007669"/>
    <property type="project" value="UniProtKB-UniRule"/>
</dbReference>
<reference evidence="8" key="1">
    <citation type="submission" date="2016-10" db="EMBL/GenBank/DDBJ databases">
        <authorList>
            <person name="Varghese N."/>
            <person name="Submissions S."/>
        </authorList>
    </citation>
    <scope>NUCLEOTIDE SEQUENCE [LARGE SCALE GENOMIC DNA]</scope>
    <source>
        <strain evidence="8">CGMCC 1.10971</strain>
    </source>
</reference>
<dbReference type="HAMAP" id="MF_00601">
    <property type="entry name" value="EutC"/>
    <property type="match status" value="1"/>
</dbReference>
<comment type="subcellular location">
    <subcellularLocation>
        <location evidence="5">Bacterial microcompartment</location>
    </subcellularLocation>
</comment>
<evidence type="ECO:0000256" key="6">
    <source>
        <dbReference type="SAM" id="MobiDB-lite"/>
    </source>
</evidence>
<dbReference type="UniPathway" id="UPA00560"/>
<dbReference type="Proteomes" id="UP000198623">
    <property type="component" value="Unassembled WGS sequence"/>
</dbReference>
<dbReference type="PANTHER" id="PTHR39330">
    <property type="entry name" value="ETHANOLAMINE AMMONIA-LYASE LIGHT CHAIN"/>
    <property type="match status" value="1"/>
</dbReference>
<feature type="binding site" evidence="5">
    <location>
        <position position="207"/>
    </location>
    <ligand>
        <name>adenosylcob(III)alamin</name>
        <dbReference type="ChEBI" id="CHEBI:18408"/>
    </ligand>
</feature>
<dbReference type="GO" id="GO:0046336">
    <property type="term" value="P:ethanolamine catabolic process"/>
    <property type="evidence" value="ECO:0007669"/>
    <property type="project" value="UniProtKB-UniRule"/>
</dbReference>
<evidence type="ECO:0000256" key="3">
    <source>
        <dbReference type="ARBA" id="ARBA00023285"/>
    </source>
</evidence>
<keyword evidence="1 5" id="KW-0846">Cobalamin</keyword>
<dbReference type="AlphaFoldDB" id="A0A1I2QKS8"/>
<proteinExistence type="inferred from homology"/>
<comment type="function">
    <text evidence="5">Catalyzes the deamination of various vicinal amino-alcohols to oxo compounds. Allows this organism to utilize ethanolamine as the sole source of nitrogen and carbon in the presence of external vitamin B12.</text>
</comment>
<evidence type="ECO:0000313" key="8">
    <source>
        <dbReference type="Proteomes" id="UP000198623"/>
    </source>
</evidence>
<feature type="compositionally biased region" description="Polar residues" evidence="6">
    <location>
        <begin position="1"/>
        <end position="11"/>
    </location>
</feature>
<comment type="subunit">
    <text evidence="5">The basic unit is a heterodimer which dimerizes to form tetramers. The heterotetramers trimerize; 6 large subunits form a core ring with 6 small subunits projecting outwards.</text>
</comment>
<dbReference type="GO" id="GO:0006520">
    <property type="term" value="P:amino acid metabolic process"/>
    <property type="evidence" value="ECO:0007669"/>
    <property type="project" value="InterPro"/>
</dbReference>
<organism evidence="7 8">
    <name type="scientific">Neptunomonas qingdaonensis</name>
    <dbReference type="NCBI Taxonomy" id="1045558"/>
    <lineage>
        <taxon>Bacteria</taxon>
        <taxon>Pseudomonadati</taxon>
        <taxon>Pseudomonadota</taxon>
        <taxon>Gammaproteobacteria</taxon>
        <taxon>Oceanospirillales</taxon>
        <taxon>Oceanospirillaceae</taxon>
        <taxon>Neptunomonas</taxon>
    </lineage>
</organism>
<dbReference type="GO" id="GO:0031419">
    <property type="term" value="F:cobalamin binding"/>
    <property type="evidence" value="ECO:0007669"/>
    <property type="project" value="UniProtKB-UniRule"/>
</dbReference>
<dbReference type="GO" id="GO:0008851">
    <property type="term" value="F:ethanolamine ammonia-lyase activity"/>
    <property type="evidence" value="ECO:0007669"/>
    <property type="project" value="UniProtKB-UniRule"/>
</dbReference>
<dbReference type="InterPro" id="IPR042255">
    <property type="entry name" value="EutC_N"/>
</dbReference>
<keyword evidence="2 5" id="KW-0456">Lyase</keyword>
<feature type="binding site" evidence="5">
    <location>
        <position position="228"/>
    </location>
    <ligand>
        <name>adenosylcob(III)alamin</name>
        <dbReference type="ChEBI" id="CHEBI:18408"/>
    </ligand>
</feature>
<dbReference type="Pfam" id="PF05985">
    <property type="entry name" value="EutC"/>
    <property type="match status" value="1"/>
</dbReference>
<gene>
    <name evidence="5" type="primary">eutC</name>
    <name evidence="7" type="ORF">SAMN05216175_1054</name>
</gene>
<dbReference type="Gene3D" id="3.40.50.11240">
    <property type="entry name" value="Ethanolamine ammonia-lyase light chain (EutC)"/>
    <property type="match status" value="1"/>
</dbReference>
<dbReference type="PANTHER" id="PTHR39330:SF1">
    <property type="entry name" value="ETHANOLAMINE AMMONIA-LYASE SMALL SUBUNIT"/>
    <property type="match status" value="1"/>
</dbReference>
<feature type="binding site" evidence="5">
    <location>
        <position position="257"/>
    </location>
    <ligand>
        <name>adenosylcob(III)alamin</name>
        <dbReference type="ChEBI" id="CHEBI:18408"/>
    </ligand>
</feature>
<dbReference type="Gene3D" id="1.10.30.40">
    <property type="entry name" value="Ethanolamine ammonia-lyase light chain (EutC), N-terminal domain"/>
    <property type="match status" value="1"/>
</dbReference>
<feature type="region of interest" description="Disordered" evidence="6">
    <location>
        <begin position="1"/>
        <end position="27"/>
    </location>
</feature>
<dbReference type="InterPro" id="IPR009246">
    <property type="entry name" value="EutC"/>
</dbReference>
<evidence type="ECO:0000256" key="4">
    <source>
        <dbReference type="ARBA" id="ARBA00024446"/>
    </source>
</evidence>
<dbReference type="InterPro" id="IPR042251">
    <property type="entry name" value="EutC_C"/>
</dbReference>
<evidence type="ECO:0000256" key="5">
    <source>
        <dbReference type="HAMAP-Rule" id="MF_00601"/>
    </source>
</evidence>
<sequence>MKKSTSKTSELIGSPKQKSHQENGKVVENPWSTLRSYTDARIGLGRAGISLPTSEMLGFQLAHAQARDAVNLPLDIETLREKLSTFSAGRDSQPARAAQTEPAKCCTPCPPIALHSQAYDRMTYLQRPDLGRKLNDASRNSLHRYMAEQGGEAELKHDLAIVIADGLSSLAVQQNAVPFIQNLVTLLQDDPQPWNLAPFTLVEQGRVAIGDDVGELLNAQVVLVLIGERPGLSSPDSLGLYLTWQPKTGLNDASRNCISNIRPAGLVYEEAARRALFLLREARRLKLSGVNLKDRTQDGVIENRAQNKNFLLSDE</sequence>
<dbReference type="EC" id="4.3.1.7" evidence="5"/>
<comment type="catalytic activity">
    <reaction evidence="5">
        <text>ethanolamine = acetaldehyde + NH4(+)</text>
        <dbReference type="Rhea" id="RHEA:15313"/>
        <dbReference type="ChEBI" id="CHEBI:15343"/>
        <dbReference type="ChEBI" id="CHEBI:28938"/>
        <dbReference type="ChEBI" id="CHEBI:57603"/>
        <dbReference type="EC" id="4.3.1.7"/>
    </reaction>
</comment>
<dbReference type="OrthoDB" id="114248at2"/>
<evidence type="ECO:0000313" key="7">
    <source>
        <dbReference type="EMBL" id="SFG28570.1"/>
    </source>
</evidence>
<comment type="similarity">
    <text evidence="5">Belongs to the EutC family.</text>
</comment>
<comment type="pathway">
    <text evidence="5">Amine and polyamine degradation; ethanolamine degradation.</text>
</comment>
<dbReference type="EMBL" id="FOOU01000005">
    <property type="protein sequence ID" value="SFG28570.1"/>
    <property type="molecule type" value="Genomic_DNA"/>
</dbReference>
<dbReference type="NCBIfam" id="NF003971">
    <property type="entry name" value="PRK05465.1"/>
    <property type="match status" value="1"/>
</dbReference>
<keyword evidence="8" id="KW-1185">Reference proteome</keyword>
<keyword evidence="3 5" id="KW-0170">Cobalt</keyword>
<evidence type="ECO:0000256" key="2">
    <source>
        <dbReference type="ARBA" id="ARBA00023239"/>
    </source>
</evidence>
<dbReference type="GO" id="GO:0031471">
    <property type="term" value="C:ethanolamine degradation polyhedral organelle"/>
    <property type="evidence" value="ECO:0007669"/>
    <property type="project" value="UniProtKB-UniRule"/>
</dbReference>
<protein>
    <recommendedName>
        <fullName evidence="5">Ethanolamine ammonia-lyase small subunit</fullName>
        <shortName evidence="5">EAL small subunit</shortName>
        <ecNumber evidence="5">4.3.1.7</ecNumber>
    </recommendedName>
</protein>
<dbReference type="PIRSF" id="PIRSF018982">
    <property type="entry name" value="EutC"/>
    <property type="match status" value="1"/>
</dbReference>
<accession>A0A1I2QKS8</accession>